<name>A0A9X1ZIY6_9GAMM</name>
<dbReference type="PANTHER" id="PTHR33602">
    <property type="entry name" value="REGULATORY PROTEIN RECX FAMILY PROTEIN"/>
    <property type="match status" value="1"/>
</dbReference>
<dbReference type="PANTHER" id="PTHR33602:SF1">
    <property type="entry name" value="REGULATORY PROTEIN RECX FAMILY PROTEIN"/>
    <property type="match status" value="1"/>
</dbReference>
<comment type="subcellular location">
    <subcellularLocation>
        <location evidence="1 5">Cytoplasm</location>
    </subcellularLocation>
</comment>
<organism evidence="9 10">
    <name type="scientific">Shewanella gaetbuli</name>
    <dbReference type="NCBI Taxonomy" id="220752"/>
    <lineage>
        <taxon>Bacteria</taxon>
        <taxon>Pseudomonadati</taxon>
        <taxon>Pseudomonadota</taxon>
        <taxon>Gammaproteobacteria</taxon>
        <taxon>Alteromonadales</taxon>
        <taxon>Shewanellaceae</taxon>
        <taxon>Shewanella</taxon>
    </lineage>
</organism>
<keyword evidence="4 5" id="KW-0963">Cytoplasm</keyword>
<dbReference type="Pfam" id="PF02631">
    <property type="entry name" value="RecX_HTH2"/>
    <property type="match status" value="1"/>
</dbReference>
<evidence type="ECO:0000259" key="7">
    <source>
        <dbReference type="Pfam" id="PF21981"/>
    </source>
</evidence>
<dbReference type="InterPro" id="IPR053924">
    <property type="entry name" value="RecX_HTH_2nd"/>
</dbReference>
<dbReference type="InterPro" id="IPR053926">
    <property type="entry name" value="RecX_HTH_1st"/>
</dbReference>
<evidence type="ECO:0000256" key="4">
    <source>
        <dbReference type="ARBA" id="ARBA00022490"/>
    </source>
</evidence>
<dbReference type="GO" id="GO:0005737">
    <property type="term" value="C:cytoplasm"/>
    <property type="evidence" value="ECO:0007669"/>
    <property type="project" value="UniProtKB-SubCell"/>
</dbReference>
<dbReference type="Pfam" id="PF21981">
    <property type="entry name" value="RecX_HTH3"/>
    <property type="match status" value="1"/>
</dbReference>
<evidence type="ECO:0000313" key="10">
    <source>
        <dbReference type="Proteomes" id="UP001139333"/>
    </source>
</evidence>
<keyword evidence="10" id="KW-1185">Reference proteome</keyword>
<accession>A0A9X1ZIY6</accession>
<dbReference type="Gene3D" id="1.10.10.10">
    <property type="entry name" value="Winged helix-like DNA-binding domain superfamily/Winged helix DNA-binding domain"/>
    <property type="match status" value="3"/>
</dbReference>
<dbReference type="Pfam" id="PF21982">
    <property type="entry name" value="RecX_HTH1"/>
    <property type="match status" value="1"/>
</dbReference>
<evidence type="ECO:0000256" key="1">
    <source>
        <dbReference type="ARBA" id="ARBA00004496"/>
    </source>
</evidence>
<evidence type="ECO:0000256" key="5">
    <source>
        <dbReference type="HAMAP-Rule" id="MF_01114"/>
    </source>
</evidence>
<evidence type="ECO:0000313" key="9">
    <source>
        <dbReference type="EMBL" id="MCL1141822.1"/>
    </source>
</evidence>
<dbReference type="InterPro" id="IPR036388">
    <property type="entry name" value="WH-like_DNA-bd_sf"/>
</dbReference>
<dbReference type="EMBL" id="JAKIKP010000002">
    <property type="protein sequence ID" value="MCL1141822.1"/>
    <property type="molecule type" value="Genomic_DNA"/>
</dbReference>
<comment type="function">
    <text evidence="5">Modulates RecA activity.</text>
</comment>
<proteinExistence type="inferred from homology"/>
<dbReference type="HAMAP" id="MF_01114">
    <property type="entry name" value="RecX"/>
    <property type="match status" value="1"/>
</dbReference>
<comment type="similarity">
    <text evidence="2 5">Belongs to the RecX family.</text>
</comment>
<evidence type="ECO:0000259" key="8">
    <source>
        <dbReference type="Pfam" id="PF21982"/>
    </source>
</evidence>
<evidence type="ECO:0000259" key="6">
    <source>
        <dbReference type="Pfam" id="PF02631"/>
    </source>
</evidence>
<gene>
    <name evidence="5" type="primary">recX</name>
    <name evidence="9" type="ORF">L2672_03795</name>
</gene>
<dbReference type="InterPro" id="IPR053925">
    <property type="entry name" value="RecX_HTH_3rd"/>
</dbReference>
<comment type="caution">
    <text evidence="9">The sequence shown here is derived from an EMBL/GenBank/DDBJ whole genome shotgun (WGS) entry which is preliminary data.</text>
</comment>
<evidence type="ECO:0000256" key="3">
    <source>
        <dbReference type="ARBA" id="ARBA00018111"/>
    </source>
</evidence>
<dbReference type="AlphaFoldDB" id="A0A9X1ZIY6"/>
<protein>
    <recommendedName>
        <fullName evidence="3 5">Regulatory protein RecX</fullName>
    </recommendedName>
</protein>
<feature type="domain" description="RecX first three-helical" evidence="8">
    <location>
        <begin position="5"/>
        <end position="44"/>
    </location>
</feature>
<dbReference type="InterPro" id="IPR003783">
    <property type="entry name" value="Regulatory_RecX"/>
</dbReference>
<dbReference type="GO" id="GO:0006282">
    <property type="term" value="P:regulation of DNA repair"/>
    <property type="evidence" value="ECO:0007669"/>
    <property type="project" value="UniProtKB-UniRule"/>
</dbReference>
<evidence type="ECO:0000256" key="2">
    <source>
        <dbReference type="ARBA" id="ARBA00009695"/>
    </source>
</evidence>
<feature type="domain" description="RecX second three-helical" evidence="6">
    <location>
        <begin position="51"/>
        <end position="90"/>
    </location>
</feature>
<sequence length="149" mass="17429">MSQSAKSVAVAYLARRDYSRQQIHKKLLEKDFEELAIQQALDYCESQGYLDDMRYAQMLIRSHIYKCHGVMRIQQALVQKGLSKDVIKTAIDQCDCDWFELAKQKAVKKYGTPHTKDLKEKNRRIRHLVGQGFSFDQVAYALDYDPYDE</sequence>
<dbReference type="Proteomes" id="UP001139333">
    <property type="component" value="Unassembled WGS sequence"/>
</dbReference>
<dbReference type="RefSeq" id="WP_248994502.1">
    <property type="nucleotide sequence ID" value="NZ_JAKIKP010000002.1"/>
</dbReference>
<reference evidence="9" key="1">
    <citation type="submission" date="2022-01" db="EMBL/GenBank/DDBJ databases">
        <title>Whole genome-based taxonomy of the Shewanellaceae.</title>
        <authorList>
            <person name="Martin-Rodriguez A.J."/>
        </authorList>
    </citation>
    <scope>NUCLEOTIDE SEQUENCE</scope>
    <source>
        <strain evidence="9">DSM 16422</strain>
    </source>
</reference>
<feature type="domain" description="RecX third three-helical" evidence="7">
    <location>
        <begin position="97"/>
        <end position="142"/>
    </location>
</feature>